<dbReference type="GO" id="GO:0006508">
    <property type="term" value="P:proteolysis"/>
    <property type="evidence" value="ECO:0007669"/>
    <property type="project" value="UniProtKB-KW"/>
</dbReference>
<keyword evidence="5" id="KW-1133">Transmembrane helix</keyword>
<dbReference type="EMBL" id="RFKV01000117">
    <property type="protein sequence ID" value="RMD76627.1"/>
    <property type="molecule type" value="Genomic_DNA"/>
</dbReference>
<dbReference type="InterPro" id="IPR047272">
    <property type="entry name" value="S49_SppA_C"/>
</dbReference>
<evidence type="ECO:0000256" key="2">
    <source>
        <dbReference type="ARBA" id="ARBA00022670"/>
    </source>
</evidence>
<evidence type="ECO:0000313" key="8">
    <source>
        <dbReference type="Proteomes" id="UP000269410"/>
    </source>
</evidence>
<name>A0A3M0YZ23_9BACT</name>
<protein>
    <submittedName>
        <fullName evidence="7">S49 family peptidase</fullName>
    </submittedName>
</protein>
<organism evidence="7 8">
    <name type="scientific">Candidatus Dojkabacteria bacterium</name>
    <dbReference type="NCBI Taxonomy" id="2099670"/>
    <lineage>
        <taxon>Bacteria</taxon>
        <taxon>Candidatus Dojkabacteria</taxon>
    </lineage>
</organism>
<dbReference type="AlphaFoldDB" id="A0A3M0YZ23"/>
<dbReference type="InterPro" id="IPR002142">
    <property type="entry name" value="Peptidase_S49"/>
</dbReference>
<sequence length="355" mass="39060">MKGFMFGSFFGVLLVICLPLLCVLFCCFSLFLSLSLFSTSGSFNTADGGYVFKSGDPESKNKILQINIEGPILNEASEVDFFAAFLGPVTYGYQIKEILENAAKDESIKAVILKVNSPGGLVSGSKAIADGIQSYRERTGRKVYGFGSGIVASGAYWAISSSDKIFVDVGTTVGSIGVIAGELVYYDKLISVNGITTKNGIEVEYITAGEGKDFGSPFRRITQKEKQIIQQSANNVYDVFVEHISLTRGISVSDLRNKIGAYVYDEKQSKELKLIDEIASRDRVLEIILSELQLDNYQLVEFSYSFPFWSSFLSVMYGLFNSNLVFDKGGSCLLSRQNLVIWGDTSQVCRNIFNL</sequence>
<keyword evidence="3" id="KW-0378">Hydrolase</keyword>
<dbReference type="GO" id="GO:0008236">
    <property type="term" value="F:serine-type peptidase activity"/>
    <property type="evidence" value="ECO:0007669"/>
    <property type="project" value="UniProtKB-KW"/>
</dbReference>
<keyword evidence="5" id="KW-0812">Transmembrane</keyword>
<keyword evidence="5" id="KW-0472">Membrane</keyword>
<dbReference type="CDD" id="cd07023">
    <property type="entry name" value="S49_Sppa_N_C"/>
    <property type="match status" value="1"/>
</dbReference>
<evidence type="ECO:0000256" key="5">
    <source>
        <dbReference type="SAM" id="Phobius"/>
    </source>
</evidence>
<gene>
    <name evidence="7" type="ORF">D6810_03390</name>
</gene>
<feature type="domain" description="Peptidase S49" evidence="6">
    <location>
        <begin position="138"/>
        <end position="286"/>
    </location>
</feature>
<dbReference type="InterPro" id="IPR029045">
    <property type="entry name" value="ClpP/crotonase-like_dom_sf"/>
</dbReference>
<comment type="similarity">
    <text evidence="1">Belongs to the peptidase S49 family.</text>
</comment>
<evidence type="ECO:0000313" key="7">
    <source>
        <dbReference type="EMBL" id="RMD76627.1"/>
    </source>
</evidence>
<dbReference type="Gene3D" id="3.90.226.10">
    <property type="entry name" value="2-enoyl-CoA Hydratase, Chain A, domain 1"/>
    <property type="match status" value="2"/>
</dbReference>
<evidence type="ECO:0000256" key="4">
    <source>
        <dbReference type="ARBA" id="ARBA00022825"/>
    </source>
</evidence>
<dbReference type="PANTHER" id="PTHR42987">
    <property type="entry name" value="PEPTIDASE S49"/>
    <property type="match status" value="1"/>
</dbReference>
<evidence type="ECO:0000259" key="6">
    <source>
        <dbReference type="Pfam" id="PF01343"/>
    </source>
</evidence>
<keyword evidence="4" id="KW-0720">Serine protease</keyword>
<dbReference type="SUPFAM" id="SSF52096">
    <property type="entry name" value="ClpP/crotonase"/>
    <property type="match status" value="1"/>
</dbReference>
<keyword evidence="2" id="KW-0645">Protease</keyword>
<dbReference type="PANTHER" id="PTHR42987:SF4">
    <property type="entry name" value="PROTEASE SOHB-RELATED"/>
    <property type="match status" value="1"/>
</dbReference>
<comment type="caution">
    <text evidence="7">The sequence shown here is derived from an EMBL/GenBank/DDBJ whole genome shotgun (WGS) entry which is preliminary data.</text>
</comment>
<feature type="transmembrane region" description="Helical" evidence="5">
    <location>
        <begin position="6"/>
        <end position="32"/>
    </location>
</feature>
<evidence type="ECO:0000256" key="1">
    <source>
        <dbReference type="ARBA" id="ARBA00008683"/>
    </source>
</evidence>
<accession>A0A3M0YZ23</accession>
<proteinExistence type="inferred from homology"/>
<reference evidence="7 8" key="1">
    <citation type="submission" date="2018-10" db="EMBL/GenBank/DDBJ databases">
        <title>Thermophilic Lithotrophy and Phototrophy in an Intertidal, Iron-rich, Geothermal Spring.</title>
        <authorList>
            <person name="Ward L.M."/>
            <person name="Idei A."/>
            <person name="Nakagawa M."/>
            <person name="Ueno Y."/>
            <person name="Fischer W."/>
            <person name="Mcglynn S.E."/>
        </authorList>
    </citation>
    <scope>NUCLEOTIDE SEQUENCE [LARGE SCALE GENOMIC DNA]</scope>
    <source>
        <strain evidence="7">J137</strain>
    </source>
</reference>
<dbReference type="Pfam" id="PF01343">
    <property type="entry name" value="Peptidase_S49"/>
    <property type="match status" value="1"/>
</dbReference>
<evidence type="ECO:0000256" key="3">
    <source>
        <dbReference type="ARBA" id="ARBA00022801"/>
    </source>
</evidence>
<dbReference type="Proteomes" id="UP000269410">
    <property type="component" value="Unassembled WGS sequence"/>
</dbReference>